<accession>A0ABW4CV58</accession>
<keyword evidence="1" id="KW-1133">Transmembrane helix</keyword>
<dbReference type="EMBL" id="JBHTOK010000014">
    <property type="protein sequence ID" value="MFD1440400.1"/>
    <property type="molecule type" value="Genomic_DNA"/>
</dbReference>
<protein>
    <submittedName>
        <fullName evidence="2">Alkaline shock response membrane anchor protein AmaP</fullName>
    </submittedName>
</protein>
<evidence type="ECO:0000256" key="1">
    <source>
        <dbReference type="SAM" id="Phobius"/>
    </source>
</evidence>
<sequence length="179" mass="18995">MRPLTKAGLGLVAIIGLVQALAVMALTWPLAGVRTWLLLYWQPAHWVLFGLAAFVGLAFLIMLLVAVLRPSTTTKLVLANDRGDLSVSKQAVENAVAKAVAAAHPVKGVTVDATMHKTQVKQATIDAYSLEPTNLKTQVEGIEATAQGKLERLLGVPVKKIKVNLHPGTKAPGNAARVL</sequence>
<evidence type="ECO:0000313" key="3">
    <source>
        <dbReference type="Proteomes" id="UP001597212"/>
    </source>
</evidence>
<keyword evidence="1" id="KW-0472">Membrane</keyword>
<dbReference type="Proteomes" id="UP001597212">
    <property type="component" value="Unassembled WGS sequence"/>
</dbReference>
<keyword evidence="3" id="KW-1185">Reference proteome</keyword>
<organism evidence="2 3">
    <name type="scientific">Lacticaseibacillus hegangensis</name>
    <dbReference type="NCBI Taxonomy" id="2486010"/>
    <lineage>
        <taxon>Bacteria</taxon>
        <taxon>Bacillati</taxon>
        <taxon>Bacillota</taxon>
        <taxon>Bacilli</taxon>
        <taxon>Lactobacillales</taxon>
        <taxon>Lactobacillaceae</taxon>
        <taxon>Lacticaseibacillus</taxon>
    </lineage>
</organism>
<dbReference type="NCBIfam" id="NF033218">
    <property type="entry name" value="anchor_AmaP"/>
    <property type="match status" value="1"/>
</dbReference>
<comment type="caution">
    <text evidence="2">The sequence shown here is derived from an EMBL/GenBank/DDBJ whole genome shotgun (WGS) entry which is preliminary data.</text>
</comment>
<feature type="transmembrane region" description="Helical" evidence="1">
    <location>
        <begin position="46"/>
        <end position="68"/>
    </location>
</feature>
<evidence type="ECO:0000313" key="2">
    <source>
        <dbReference type="EMBL" id="MFD1440400.1"/>
    </source>
</evidence>
<dbReference type="RefSeq" id="WP_125757315.1">
    <property type="nucleotide sequence ID" value="NZ_JBHTOK010000014.1"/>
</dbReference>
<gene>
    <name evidence="2" type="primary">amaP</name>
    <name evidence="2" type="ORF">ACFQ5K_03215</name>
</gene>
<proteinExistence type="predicted"/>
<keyword evidence="1" id="KW-0812">Transmembrane</keyword>
<name>A0ABW4CV58_9LACO</name>
<reference evidence="3" key="1">
    <citation type="journal article" date="2019" name="Int. J. Syst. Evol. Microbiol.">
        <title>The Global Catalogue of Microorganisms (GCM) 10K type strain sequencing project: providing services to taxonomists for standard genome sequencing and annotation.</title>
        <authorList>
            <consortium name="The Broad Institute Genomics Platform"/>
            <consortium name="The Broad Institute Genome Sequencing Center for Infectious Disease"/>
            <person name="Wu L."/>
            <person name="Ma J."/>
        </authorList>
    </citation>
    <scope>NUCLEOTIDE SEQUENCE [LARGE SCALE GENOMIC DNA]</scope>
    <source>
        <strain evidence="3">CCM 8912</strain>
    </source>
</reference>